<sequence>MWAFGKKSVLTHEQMKEAGVYFTTANIGFSMDYLRVAKLRLLFGRLRPGQNCSDIPSVVSLRDHLLHALEGVAVAESALGKTVQFDVEYPARSVCNDRKVITFQPPTGIKVKALAFDGHFGAFRALEKGVDERAKPLAQVNRKSFKMIEREARVAPRASKHSERARIPNRTGGWQFLLDGERADVLAAKEHINNECQEDKHQCAQAFLRPNHKCDCPCRRRTPAAKKRLDKINTSCAEQFNSFIRRFNFFLNSLRPSSHRLWVKEIISHWNSRKESIRGIAVPRKHRNAAQRAATKKAVTKKPARATFLSKCRKTKKAVMKKPARQ</sequence>
<dbReference type="Proteomes" id="UP001189429">
    <property type="component" value="Unassembled WGS sequence"/>
</dbReference>
<proteinExistence type="predicted"/>
<comment type="caution">
    <text evidence="1">The sequence shown here is derived from an EMBL/GenBank/DDBJ whole genome shotgun (WGS) entry which is preliminary data.</text>
</comment>
<evidence type="ECO:0000313" key="2">
    <source>
        <dbReference type="Proteomes" id="UP001189429"/>
    </source>
</evidence>
<name>A0ABN9TW66_9DINO</name>
<gene>
    <name evidence="1" type="ORF">PCOR1329_LOCUS42757</name>
</gene>
<reference evidence="1" key="1">
    <citation type="submission" date="2023-10" db="EMBL/GenBank/DDBJ databases">
        <authorList>
            <person name="Chen Y."/>
            <person name="Shah S."/>
            <person name="Dougan E. K."/>
            <person name="Thang M."/>
            <person name="Chan C."/>
        </authorList>
    </citation>
    <scope>NUCLEOTIDE SEQUENCE [LARGE SCALE GENOMIC DNA]</scope>
</reference>
<organism evidence="1 2">
    <name type="scientific">Prorocentrum cordatum</name>
    <dbReference type="NCBI Taxonomy" id="2364126"/>
    <lineage>
        <taxon>Eukaryota</taxon>
        <taxon>Sar</taxon>
        <taxon>Alveolata</taxon>
        <taxon>Dinophyceae</taxon>
        <taxon>Prorocentrales</taxon>
        <taxon>Prorocentraceae</taxon>
        <taxon>Prorocentrum</taxon>
    </lineage>
</organism>
<keyword evidence="2" id="KW-1185">Reference proteome</keyword>
<protein>
    <submittedName>
        <fullName evidence="1">Uncharacterized protein</fullName>
    </submittedName>
</protein>
<evidence type="ECO:0000313" key="1">
    <source>
        <dbReference type="EMBL" id="CAK0850326.1"/>
    </source>
</evidence>
<accession>A0ABN9TW66</accession>
<dbReference type="EMBL" id="CAUYUJ010015138">
    <property type="protein sequence ID" value="CAK0850326.1"/>
    <property type="molecule type" value="Genomic_DNA"/>
</dbReference>